<proteinExistence type="predicted"/>
<keyword evidence="1" id="KW-0472">Membrane</keyword>
<evidence type="ECO:0000313" key="3">
    <source>
        <dbReference type="Proteomes" id="UP001317742"/>
    </source>
</evidence>
<gene>
    <name evidence="2" type="ORF">SYK_23300</name>
</gene>
<evidence type="ECO:0000256" key="1">
    <source>
        <dbReference type="SAM" id="Phobius"/>
    </source>
</evidence>
<protein>
    <submittedName>
        <fullName evidence="2">Uncharacterized protein</fullName>
    </submittedName>
</protein>
<keyword evidence="1" id="KW-0812">Transmembrane</keyword>
<dbReference type="EMBL" id="AP026709">
    <property type="protein sequence ID" value="BDQ37970.1"/>
    <property type="molecule type" value="Genomic_DNA"/>
</dbReference>
<keyword evidence="3" id="KW-1185">Reference proteome</keyword>
<reference evidence="2 3" key="1">
    <citation type="submission" date="2022-08" db="EMBL/GenBank/DDBJ databases">
        <title>Genome Sequence of the sulphate-reducing bacterium, Pseudodesulfovibrio sp. SYK.</title>
        <authorList>
            <person name="Kondo R."/>
            <person name="Kataoka T."/>
        </authorList>
    </citation>
    <scope>NUCLEOTIDE SEQUENCE [LARGE SCALE GENOMIC DNA]</scope>
    <source>
        <strain evidence="2 3">SYK</strain>
    </source>
</reference>
<evidence type="ECO:0000313" key="2">
    <source>
        <dbReference type="EMBL" id="BDQ37970.1"/>
    </source>
</evidence>
<dbReference type="Proteomes" id="UP001317742">
    <property type="component" value="Chromosome"/>
</dbReference>
<accession>A0ABM8B2C1</accession>
<organism evidence="2 3">
    <name type="scientific">Pseudodesulfovibrio nedwellii</name>
    <dbReference type="NCBI Taxonomy" id="2973072"/>
    <lineage>
        <taxon>Bacteria</taxon>
        <taxon>Pseudomonadati</taxon>
        <taxon>Thermodesulfobacteriota</taxon>
        <taxon>Desulfovibrionia</taxon>
        <taxon>Desulfovibrionales</taxon>
        <taxon>Desulfovibrionaceae</taxon>
    </lineage>
</organism>
<feature type="transmembrane region" description="Helical" evidence="1">
    <location>
        <begin position="34"/>
        <end position="51"/>
    </location>
</feature>
<dbReference type="RefSeq" id="WP_281760480.1">
    <property type="nucleotide sequence ID" value="NZ_AP026709.1"/>
</dbReference>
<name>A0ABM8B2C1_9BACT</name>
<sequence>MSMENDTRLAMMALQNGSQNAPLRIVRKNTRRPLILSGVAAMAAFALTLFTRGV</sequence>
<keyword evidence="1" id="KW-1133">Transmembrane helix</keyword>